<organism evidence="9 10">
    <name type="scientific">Paenibacillus agaridevorans</name>
    <dbReference type="NCBI Taxonomy" id="171404"/>
    <lineage>
        <taxon>Bacteria</taxon>
        <taxon>Bacillati</taxon>
        <taxon>Bacillota</taxon>
        <taxon>Bacilli</taxon>
        <taxon>Bacillales</taxon>
        <taxon>Paenibacillaceae</taxon>
        <taxon>Paenibacillus</taxon>
    </lineage>
</organism>
<feature type="transmembrane region" description="Helical" evidence="7">
    <location>
        <begin position="12"/>
        <end position="31"/>
    </location>
</feature>
<accession>A0A2R5ENC1</accession>
<keyword evidence="6 7" id="KW-0472">Membrane</keyword>
<evidence type="ECO:0000313" key="10">
    <source>
        <dbReference type="Proteomes" id="UP000245202"/>
    </source>
</evidence>
<dbReference type="EMBL" id="BDQX01000047">
    <property type="protein sequence ID" value="GBG06488.1"/>
    <property type="molecule type" value="Genomic_DNA"/>
</dbReference>
<proteinExistence type="inferred from homology"/>
<evidence type="ECO:0000256" key="7">
    <source>
        <dbReference type="RuleBase" id="RU363032"/>
    </source>
</evidence>
<evidence type="ECO:0000256" key="4">
    <source>
        <dbReference type="ARBA" id="ARBA00022692"/>
    </source>
</evidence>
<comment type="similarity">
    <text evidence="7">Belongs to the binding-protein-dependent transport system permease family.</text>
</comment>
<dbReference type="GO" id="GO:0005886">
    <property type="term" value="C:plasma membrane"/>
    <property type="evidence" value="ECO:0007669"/>
    <property type="project" value="UniProtKB-SubCell"/>
</dbReference>
<feature type="transmembrane region" description="Helical" evidence="7">
    <location>
        <begin position="78"/>
        <end position="99"/>
    </location>
</feature>
<comment type="caution">
    <text evidence="9">The sequence shown here is derived from an EMBL/GenBank/DDBJ whole genome shotgun (WGS) entry which is preliminary data.</text>
</comment>
<keyword evidence="2 7" id="KW-0813">Transport</keyword>
<dbReference type="PANTHER" id="PTHR43744">
    <property type="entry name" value="ABC TRANSPORTER PERMEASE PROTEIN MG189-RELATED-RELATED"/>
    <property type="match status" value="1"/>
</dbReference>
<evidence type="ECO:0000259" key="8">
    <source>
        <dbReference type="PROSITE" id="PS50928"/>
    </source>
</evidence>
<dbReference type="SUPFAM" id="SSF161098">
    <property type="entry name" value="MetI-like"/>
    <property type="match status" value="1"/>
</dbReference>
<keyword evidence="10" id="KW-1185">Reference proteome</keyword>
<evidence type="ECO:0000256" key="5">
    <source>
        <dbReference type="ARBA" id="ARBA00022989"/>
    </source>
</evidence>
<feature type="transmembrane region" description="Helical" evidence="7">
    <location>
        <begin position="259"/>
        <end position="278"/>
    </location>
</feature>
<feature type="domain" description="ABC transmembrane type-1" evidence="8">
    <location>
        <begin position="74"/>
        <end position="278"/>
    </location>
</feature>
<feature type="transmembrane region" description="Helical" evidence="7">
    <location>
        <begin position="182"/>
        <end position="207"/>
    </location>
</feature>
<dbReference type="PANTHER" id="PTHR43744:SF9">
    <property type="entry name" value="POLYGALACTURONAN_RHAMNOGALACTURONAN TRANSPORT SYSTEM PERMEASE PROTEIN YTCP"/>
    <property type="match status" value="1"/>
</dbReference>
<evidence type="ECO:0000256" key="6">
    <source>
        <dbReference type="ARBA" id="ARBA00023136"/>
    </source>
</evidence>
<dbReference type="CDD" id="cd06261">
    <property type="entry name" value="TM_PBP2"/>
    <property type="match status" value="1"/>
</dbReference>
<gene>
    <name evidence="9" type="ORF">PAT3040_01015</name>
</gene>
<dbReference type="Pfam" id="PF00528">
    <property type="entry name" value="BPD_transp_1"/>
    <property type="match status" value="1"/>
</dbReference>
<dbReference type="AlphaFoldDB" id="A0A2R5ENC1"/>
<protein>
    <submittedName>
        <fullName evidence="9">ABC transporter permease</fullName>
    </submittedName>
</protein>
<dbReference type="PROSITE" id="PS50928">
    <property type="entry name" value="ABC_TM1"/>
    <property type="match status" value="1"/>
</dbReference>
<evidence type="ECO:0000313" key="9">
    <source>
        <dbReference type="EMBL" id="GBG06488.1"/>
    </source>
</evidence>
<keyword evidence="3" id="KW-1003">Cell membrane</keyword>
<feature type="transmembrane region" description="Helical" evidence="7">
    <location>
        <begin position="137"/>
        <end position="161"/>
    </location>
</feature>
<dbReference type="InterPro" id="IPR035906">
    <property type="entry name" value="MetI-like_sf"/>
</dbReference>
<name>A0A2R5ENC1_9BACL</name>
<dbReference type="RefSeq" id="WP_258234841.1">
    <property type="nucleotide sequence ID" value="NZ_BDQX01000047.1"/>
</dbReference>
<keyword evidence="5 7" id="KW-1133">Transmembrane helix</keyword>
<dbReference type="Proteomes" id="UP000245202">
    <property type="component" value="Unassembled WGS sequence"/>
</dbReference>
<keyword evidence="4 7" id="KW-0812">Transmembrane</keyword>
<reference evidence="9 10" key="1">
    <citation type="submission" date="2017-08" db="EMBL/GenBank/DDBJ databases">
        <title>Substantial Increase in Enzyme Production by Combined Drug-Resistance Mutations in Paenibacillus agaridevorans.</title>
        <authorList>
            <person name="Tanaka Y."/>
            <person name="Funane K."/>
            <person name="Hosaka T."/>
            <person name="Shiwa Y."/>
            <person name="Fujita N."/>
            <person name="Miyazaki T."/>
            <person name="Yoshikawa H."/>
            <person name="Murakami K."/>
            <person name="Kasahara K."/>
            <person name="Inaoka T."/>
            <person name="Hiraga Y."/>
            <person name="Ochi K."/>
        </authorList>
    </citation>
    <scope>NUCLEOTIDE SEQUENCE [LARGE SCALE GENOMIC DNA]</scope>
    <source>
        <strain evidence="9 10">T-3040</strain>
    </source>
</reference>
<dbReference type="InterPro" id="IPR000515">
    <property type="entry name" value="MetI-like"/>
</dbReference>
<dbReference type="Gene3D" id="1.10.3720.10">
    <property type="entry name" value="MetI-like"/>
    <property type="match status" value="1"/>
</dbReference>
<dbReference type="GO" id="GO:0055085">
    <property type="term" value="P:transmembrane transport"/>
    <property type="evidence" value="ECO:0007669"/>
    <property type="project" value="InterPro"/>
</dbReference>
<comment type="subcellular location">
    <subcellularLocation>
        <location evidence="1 7">Cell membrane</location>
        <topology evidence="1 7">Multi-pass membrane protein</topology>
    </subcellularLocation>
</comment>
<evidence type="ECO:0000256" key="1">
    <source>
        <dbReference type="ARBA" id="ARBA00004651"/>
    </source>
</evidence>
<evidence type="ECO:0000256" key="3">
    <source>
        <dbReference type="ARBA" id="ARBA00022475"/>
    </source>
</evidence>
<feature type="transmembrane region" description="Helical" evidence="7">
    <location>
        <begin position="111"/>
        <end position="131"/>
    </location>
</feature>
<evidence type="ECO:0000256" key="2">
    <source>
        <dbReference type="ARBA" id="ARBA00022448"/>
    </source>
</evidence>
<sequence length="293" mass="33302">MYKSSLGSRMFDLFNGLFMLLLVVVMLYPFMHVVAISLSTPEAISAGKVGWLPKGFNMEGYRYVLNRADLWIAYRNTLLYTAGSCFFVLLFTSLMAYPLAVREFKAQKAILFYLVVTMFFNGGIIPTFLVIRELNLLNTFWVMVLPGAVSAFTVIIFRTFFRAIPYEYRESAFMDGANDFRILFSIYMPLSKPLLATFGLFTMVAAWNEWFSALIYLKNENLFPVQILLRKILILEQFADSGSSSGVVRMEGNISPRNIQMAVTLVAMFPILVVYPFAQKYFVKGIMIGGIKG</sequence>